<feature type="domain" description="DUF397" evidence="1">
    <location>
        <begin position="10"/>
        <end position="62"/>
    </location>
</feature>
<dbReference type="Proteomes" id="UP000297948">
    <property type="component" value="Unassembled WGS sequence"/>
</dbReference>
<reference evidence="2 3" key="1">
    <citation type="submission" date="2019-03" db="EMBL/GenBank/DDBJ databases">
        <authorList>
            <person name="Gonzalez-Pimentel J.L."/>
        </authorList>
    </citation>
    <scope>NUCLEOTIDE SEQUENCE [LARGE SCALE GENOMIC DNA]</scope>
    <source>
        <strain evidence="2 3">JCM 31289</strain>
    </source>
</reference>
<evidence type="ECO:0000313" key="3">
    <source>
        <dbReference type="Proteomes" id="UP000297948"/>
    </source>
</evidence>
<proteinExistence type="predicted"/>
<protein>
    <submittedName>
        <fullName evidence="2">DUF397 domain-containing protein</fullName>
    </submittedName>
</protein>
<gene>
    <name evidence="2" type="ORF">E4099_00180</name>
</gene>
<keyword evidence="3" id="KW-1185">Reference proteome</keyword>
<dbReference type="Pfam" id="PF04149">
    <property type="entry name" value="DUF397"/>
    <property type="match status" value="1"/>
</dbReference>
<name>A0A4Z0HKE7_9ACTN</name>
<sequence>MVGTQRRATAWRKSSFCQPSDSHCVEVAVRANGWVAVRDSKIADSPELTFSAKEWAHFVSLLKAGTA</sequence>
<organism evidence="2 3">
    <name type="scientific">Streptomyces palmae</name>
    <dbReference type="NCBI Taxonomy" id="1701085"/>
    <lineage>
        <taxon>Bacteria</taxon>
        <taxon>Bacillati</taxon>
        <taxon>Actinomycetota</taxon>
        <taxon>Actinomycetes</taxon>
        <taxon>Kitasatosporales</taxon>
        <taxon>Streptomycetaceae</taxon>
        <taxon>Streptomyces</taxon>
    </lineage>
</organism>
<dbReference type="EMBL" id="SRID01000001">
    <property type="protein sequence ID" value="TGB19604.1"/>
    <property type="molecule type" value="Genomic_DNA"/>
</dbReference>
<dbReference type="InterPro" id="IPR007278">
    <property type="entry name" value="DUF397"/>
</dbReference>
<evidence type="ECO:0000259" key="1">
    <source>
        <dbReference type="Pfam" id="PF04149"/>
    </source>
</evidence>
<dbReference type="RefSeq" id="WP_135336800.1">
    <property type="nucleotide sequence ID" value="NZ_JBHLTX010000013.1"/>
</dbReference>
<comment type="caution">
    <text evidence="2">The sequence shown here is derived from an EMBL/GenBank/DDBJ whole genome shotgun (WGS) entry which is preliminary data.</text>
</comment>
<dbReference type="OrthoDB" id="4233552at2"/>
<dbReference type="AlphaFoldDB" id="A0A4Z0HKE7"/>
<accession>A0A4Z0HKE7</accession>
<evidence type="ECO:0000313" key="2">
    <source>
        <dbReference type="EMBL" id="TGB19604.1"/>
    </source>
</evidence>